<sequence length="96" mass="10545">MLPPPYRSREAHSSSVVLLLQQLLHHQGDVDHAVTAQANRRQIAFVDPAANASWSSPIWIQIANSRHGIRGGQFTNCSGLSPSTSMHYSFLSELHG</sequence>
<protein>
    <submittedName>
        <fullName evidence="1">Uncharacterized protein</fullName>
    </submittedName>
</protein>
<organism evidence="1">
    <name type="scientific">Pseudomonas aeruginosa</name>
    <dbReference type="NCBI Taxonomy" id="287"/>
    <lineage>
        <taxon>Bacteria</taxon>
        <taxon>Pseudomonadati</taxon>
        <taxon>Pseudomonadota</taxon>
        <taxon>Gammaproteobacteria</taxon>
        <taxon>Pseudomonadales</taxon>
        <taxon>Pseudomonadaceae</taxon>
        <taxon>Pseudomonas</taxon>
    </lineage>
</organism>
<dbReference type="AlphaFoldDB" id="Q58CH7"/>
<name>Q58CH7_PSEAI</name>
<dbReference type="EMBL" id="CR848688">
    <property type="protein sequence ID" value="CAH61037.1"/>
    <property type="molecule type" value="Genomic_DNA"/>
</dbReference>
<accession>Q58CH7</accession>
<reference evidence="1" key="1">
    <citation type="journal article" date="2005" name="Am. J. Respir. Cell Mol. Biol.">
        <title>Identification of DNA markers for a transmissible Pseudomonas aeruginosa cystic fibrosis strain.</title>
        <authorList>
            <person name="Lewis D.A."/>
            <person name="Jones A."/>
            <person name="Parkhill J."/>
            <person name="Speert D.P."/>
            <person name="Govan J.R.W."/>
            <person name="LiPuma J.J."/>
            <person name="Lory S."/>
            <person name="Webb A.K."/>
            <person name="Mahenthiralingam E."/>
        </authorList>
    </citation>
    <scope>NUCLEOTIDE SEQUENCE</scope>
    <source>
        <strain evidence="1">MA</strain>
    </source>
</reference>
<proteinExistence type="predicted"/>
<gene>
    <name evidence="1" type="ORF">pa1310012</name>
</gene>
<evidence type="ECO:0000313" key="1">
    <source>
        <dbReference type="EMBL" id="CAH61037.1"/>
    </source>
</evidence>